<gene>
    <name evidence="2" type="primary">Acey_s0301.g1843</name>
    <name evidence="2" type="ORF">Y032_0301g1843</name>
</gene>
<evidence type="ECO:0000313" key="2">
    <source>
        <dbReference type="EMBL" id="EYB85311.1"/>
    </source>
</evidence>
<dbReference type="Pfam" id="PF02921">
    <property type="entry name" value="UCR_TM"/>
    <property type="match status" value="1"/>
</dbReference>
<dbReference type="EMBL" id="JARK01001637">
    <property type="protein sequence ID" value="EYB85311.1"/>
    <property type="molecule type" value="Genomic_DNA"/>
</dbReference>
<dbReference type="SUPFAM" id="SSF81502">
    <property type="entry name" value="ISP transmembrane anchor"/>
    <property type="match status" value="1"/>
</dbReference>
<accession>A0A016S494</accession>
<dbReference type="AlphaFoldDB" id="A0A016S494"/>
<dbReference type="STRING" id="53326.A0A016S494"/>
<dbReference type="InterPro" id="IPR004192">
    <property type="entry name" value="Rieske_TM"/>
</dbReference>
<dbReference type="InterPro" id="IPR037008">
    <property type="entry name" value="bc1_Rieske_TM_sf"/>
</dbReference>
<sequence>MSALAYSGNITKKVMCCSPLRRSFPLAITPSKIIPIDVVKTADFSQAPAQTSTQRCRLLSLNISAEGMNVEPINDPGVNKIRVLSNTYSYAVSDLEQFKQLLKISDDSFGCELPSKWKRALRFRTTDLKLFNQEVAQKGRALHTSLPTAFDVSRSSRRFAHTDVKFPDMSYYRRESTLDPEKSARDTEDERRALPHAVYYGALIETDTTFSWRCDVLVGNKGNGSRHCLFQGDFLVVHPGKP</sequence>
<comment type="caution">
    <text evidence="2">The sequence shown here is derived from an EMBL/GenBank/DDBJ whole genome shotgun (WGS) entry which is preliminary data.</text>
</comment>
<dbReference type="OrthoDB" id="1637982at2759"/>
<feature type="domain" description="Cytochrome b-c1 complex subunit Rieske transmembrane" evidence="1">
    <location>
        <begin position="161"/>
        <end position="204"/>
    </location>
</feature>
<reference evidence="3" key="1">
    <citation type="journal article" date="2015" name="Nat. Genet.">
        <title>The genome and transcriptome of the zoonotic hookworm Ancylostoma ceylanicum identify infection-specific gene families.</title>
        <authorList>
            <person name="Schwarz E.M."/>
            <person name="Hu Y."/>
            <person name="Antoshechkin I."/>
            <person name="Miller M.M."/>
            <person name="Sternberg P.W."/>
            <person name="Aroian R.V."/>
        </authorList>
    </citation>
    <scope>NUCLEOTIDE SEQUENCE</scope>
    <source>
        <strain evidence="3">HY135</strain>
    </source>
</reference>
<dbReference type="Gene3D" id="1.20.5.270">
    <property type="entry name" value="Ubiquinol cytochrome reductase, transmembrane domain"/>
    <property type="match status" value="1"/>
</dbReference>
<evidence type="ECO:0000313" key="3">
    <source>
        <dbReference type="Proteomes" id="UP000024635"/>
    </source>
</evidence>
<protein>
    <recommendedName>
        <fullName evidence="1">Cytochrome b-c1 complex subunit Rieske transmembrane domain-containing protein</fullName>
    </recommendedName>
</protein>
<dbReference type="GO" id="GO:0008121">
    <property type="term" value="F:quinol-cytochrome-c reductase activity"/>
    <property type="evidence" value="ECO:0007669"/>
    <property type="project" value="InterPro"/>
</dbReference>
<organism evidence="2 3">
    <name type="scientific">Ancylostoma ceylanicum</name>
    <dbReference type="NCBI Taxonomy" id="53326"/>
    <lineage>
        <taxon>Eukaryota</taxon>
        <taxon>Metazoa</taxon>
        <taxon>Ecdysozoa</taxon>
        <taxon>Nematoda</taxon>
        <taxon>Chromadorea</taxon>
        <taxon>Rhabditida</taxon>
        <taxon>Rhabditina</taxon>
        <taxon>Rhabditomorpha</taxon>
        <taxon>Strongyloidea</taxon>
        <taxon>Ancylostomatidae</taxon>
        <taxon>Ancylostomatinae</taxon>
        <taxon>Ancylostoma</taxon>
    </lineage>
</organism>
<name>A0A016S494_9BILA</name>
<proteinExistence type="predicted"/>
<keyword evidence="3" id="KW-1185">Reference proteome</keyword>
<dbReference type="Proteomes" id="UP000024635">
    <property type="component" value="Unassembled WGS sequence"/>
</dbReference>
<evidence type="ECO:0000259" key="1">
    <source>
        <dbReference type="Pfam" id="PF02921"/>
    </source>
</evidence>